<gene>
    <name evidence="2" type="ORF">F511_20647</name>
</gene>
<evidence type="ECO:0000313" key="2">
    <source>
        <dbReference type="EMBL" id="KZV52453.1"/>
    </source>
</evidence>
<sequence length="101" mass="11846">MYVKIEWMKAMKRHTRESHLESHHKWQSRIQEAEDLLQAQHLIIEALVEEKDSLLQTIQGLQESNGAPAPFDDEWEEEPEEDPKEEDIEEIPVGEGEIVDE</sequence>
<feature type="region of interest" description="Disordered" evidence="1">
    <location>
        <begin position="60"/>
        <end position="101"/>
    </location>
</feature>
<accession>A0A2Z7CZD1</accession>
<name>A0A2Z7CZD1_9LAMI</name>
<keyword evidence="3" id="KW-1185">Reference proteome</keyword>
<dbReference type="EMBL" id="KQ991059">
    <property type="protein sequence ID" value="KZV52453.1"/>
    <property type="molecule type" value="Genomic_DNA"/>
</dbReference>
<dbReference type="AlphaFoldDB" id="A0A2Z7CZD1"/>
<organism evidence="2 3">
    <name type="scientific">Dorcoceras hygrometricum</name>
    <dbReference type="NCBI Taxonomy" id="472368"/>
    <lineage>
        <taxon>Eukaryota</taxon>
        <taxon>Viridiplantae</taxon>
        <taxon>Streptophyta</taxon>
        <taxon>Embryophyta</taxon>
        <taxon>Tracheophyta</taxon>
        <taxon>Spermatophyta</taxon>
        <taxon>Magnoliopsida</taxon>
        <taxon>eudicotyledons</taxon>
        <taxon>Gunneridae</taxon>
        <taxon>Pentapetalae</taxon>
        <taxon>asterids</taxon>
        <taxon>lamiids</taxon>
        <taxon>Lamiales</taxon>
        <taxon>Gesneriaceae</taxon>
        <taxon>Didymocarpoideae</taxon>
        <taxon>Trichosporeae</taxon>
        <taxon>Loxocarpinae</taxon>
        <taxon>Dorcoceras</taxon>
    </lineage>
</organism>
<dbReference type="Proteomes" id="UP000250235">
    <property type="component" value="Unassembled WGS sequence"/>
</dbReference>
<feature type="compositionally biased region" description="Acidic residues" evidence="1">
    <location>
        <begin position="71"/>
        <end position="101"/>
    </location>
</feature>
<proteinExistence type="predicted"/>
<protein>
    <submittedName>
        <fullName evidence="2">Uncharacterized protein</fullName>
    </submittedName>
</protein>
<evidence type="ECO:0000256" key="1">
    <source>
        <dbReference type="SAM" id="MobiDB-lite"/>
    </source>
</evidence>
<evidence type="ECO:0000313" key="3">
    <source>
        <dbReference type="Proteomes" id="UP000250235"/>
    </source>
</evidence>
<reference evidence="2 3" key="1">
    <citation type="journal article" date="2015" name="Proc. Natl. Acad. Sci. U.S.A.">
        <title>The resurrection genome of Boea hygrometrica: A blueprint for survival of dehydration.</title>
        <authorList>
            <person name="Xiao L."/>
            <person name="Yang G."/>
            <person name="Zhang L."/>
            <person name="Yang X."/>
            <person name="Zhao S."/>
            <person name="Ji Z."/>
            <person name="Zhou Q."/>
            <person name="Hu M."/>
            <person name="Wang Y."/>
            <person name="Chen M."/>
            <person name="Xu Y."/>
            <person name="Jin H."/>
            <person name="Xiao X."/>
            <person name="Hu G."/>
            <person name="Bao F."/>
            <person name="Hu Y."/>
            <person name="Wan P."/>
            <person name="Li L."/>
            <person name="Deng X."/>
            <person name="Kuang T."/>
            <person name="Xiang C."/>
            <person name="Zhu J.K."/>
            <person name="Oliver M.J."/>
            <person name="He Y."/>
        </authorList>
    </citation>
    <scope>NUCLEOTIDE SEQUENCE [LARGE SCALE GENOMIC DNA]</scope>
    <source>
        <strain evidence="3">cv. XS01</strain>
    </source>
</reference>